<protein>
    <recommendedName>
        <fullName evidence="3">BON domain protein</fullName>
    </recommendedName>
</protein>
<evidence type="ECO:0000313" key="2">
    <source>
        <dbReference type="Proteomes" id="UP000184514"/>
    </source>
</evidence>
<dbReference type="Gene3D" id="3.40.1520.20">
    <property type="match status" value="1"/>
</dbReference>
<dbReference type="EMBL" id="MLCB01000194">
    <property type="protein sequence ID" value="OJI92199.1"/>
    <property type="molecule type" value="Genomic_DNA"/>
</dbReference>
<dbReference type="AlphaFoldDB" id="A0A1L9NSG3"/>
<organism evidence="1 2">
    <name type="scientific">Planktotalea frisia</name>
    <dbReference type="NCBI Taxonomy" id="696762"/>
    <lineage>
        <taxon>Bacteria</taxon>
        <taxon>Pseudomonadati</taxon>
        <taxon>Pseudomonadota</taxon>
        <taxon>Alphaproteobacteria</taxon>
        <taxon>Rhodobacterales</taxon>
        <taxon>Paracoccaceae</taxon>
        <taxon>Planktotalea</taxon>
    </lineage>
</organism>
<dbReference type="Proteomes" id="UP000184514">
    <property type="component" value="Unassembled WGS sequence"/>
</dbReference>
<comment type="caution">
    <text evidence="1">The sequence shown here is derived from an EMBL/GenBank/DDBJ whole genome shotgun (WGS) entry which is preliminary data.</text>
</comment>
<proteinExistence type="predicted"/>
<dbReference type="OrthoDB" id="5525824at2"/>
<evidence type="ECO:0000313" key="1">
    <source>
        <dbReference type="EMBL" id="OJI92199.1"/>
    </source>
</evidence>
<accession>A0A1L9NSG3</accession>
<evidence type="ECO:0008006" key="3">
    <source>
        <dbReference type="Google" id="ProtNLM"/>
    </source>
</evidence>
<dbReference type="RefSeq" id="WP_072632066.1">
    <property type="nucleotide sequence ID" value="NZ_MLCB01000194.1"/>
</dbReference>
<gene>
    <name evidence="1" type="ORF">PFRI_35740</name>
</gene>
<name>A0A1L9NSG3_9RHOB</name>
<keyword evidence="2" id="KW-1185">Reference proteome</keyword>
<sequence length="273" mass="28267">MGAEMRKFLGIVVLAAGVGALVYWGAKDNALDMQNAISERAVAAVSGAVHGVTTRVDGRDIRVTGLADSDAERDALLSALNGVEGRRVVLDELEILPSADPYTIAGTRKEGQTLLQGNVPSEAMRSVLSETGAAGVDGLTLASGAPDRWETAIGAGLGALTQMDEGSVSLTGQTLRLTGLVDQPSDRDTLISSIALPDGYTLQNDIETRDDGEPIAYNINYDASKGVTVEGKLPNGLDLAQIGDALGVSKVNGNVTTAMNGNPITLRACWFGG</sequence>
<reference evidence="1 2" key="1">
    <citation type="submission" date="2016-10" db="EMBL/GenBank/DDBJ databases">
        <title>Genome sequence of Planktotalea frisia SH6-1.</title>
        <authorList>
            <person name="Poehlein A."/>
            <person name="Bakenhus I."/>
            <person name="Voget S."/>
            <person name="Brinkhoff T."/>
            <person name="Simon M."/>
        </authorList>
    </citation>
    <scope>NUCLEOTIDE SEQUENCE [LARGE SCALE GENOMIC DNA]</scope>
    <source>
        <strain evidence="1 2">SH6-1</strain>
    </source>
</reference>
<dbReference type="STRING" id="696762.PFRI_35740"/>